<dbReference type="Proteomes" id="UP000332933">
    <property type="component" value="Unassembled WGS sequence"/>
</dbReference>
<accession>A0A485LHH6</accession>
<name>A0A485LHH6_9STRA</name>
<dbReference type="Gene3D" id="3.40.350.10">
    <property type="entry name" value="Creatinase/prolidase N-terminal domain"/>
    <property type="match status" value="1"/>
</dbReference>
<dbReference type="PANTHER" id="PTHR43226">
    <property type="entry name" value="XAA-PRO AMINOPEPTIDASE 3"/>
    <property type="match status" value="1"/>
</dbReference>
<feature type="compositionally biased region" description="Basic residues" evidence="6">
    <location>
        <begin position="1"/>
        <end position="10"/>
    </location>
</feature>
<evidence type="ECO:0000259" key="7">
    <source>
        <dbReference type="SMART" id="SM01011"/>
    </source>
</evidence>
<comment type="similarity">
    <text evidence="2">Belongs to the peptidase M24B family.</text>
</comment>
<proteinExistence type="inferred from homology"/>
<evidence type="ECO:0000256" key="4">
    <source>
        <dbReference type="ARBA" id="ARBA00022801"/>
    </source>
</evidence>
<organism evidence="9 10">
    <name type="scientific">Aphanomyces stellatus</name>
    <dbReference type="NCBI Taxonomy" id="120398"/>
    <lineage>
        <taxon>Eukaryota</taxon>
        <taxon>Sar</taxon>
        <taxon>Stramenopiles</taxon>
        <taxon>Oomycota</taxon>
        <taxon>Saprolegniomycetes</taxon>
        <taxon>Saprolegniales</taxon>
        <taxon>Verrucalvaceae</taxon>
        <taxon>Aphanomyces</taxon>
    </lineage>
</organism>
<feature type="domain" description="Aminopeptidase P N-terminal" evidence="7">
    <location>
        <begin position="45"/>
        <end position="180"/>
    </location>
</feature>
<comment type="cofactor">
    <cofactor evidence="1">
        <name>Mn(2+)</name>
        <dbReference type="ChEBI" id="CHEBI:29035"/>
    </cofactor>
</comment>
<dbReference type="InterPro" id="IPR000994">
    <property type="entry name" value="Pept_M24"/>
</dbReference>
<evidence type="ECO:0000313" key="8">
    <source>
        <dbReference type="EMBL" id="KAF0687670.1"/>
    </source>
</evidence>
<dbReference type="CDD" id="cd01087">
    <property type="entry name" value="Prolidase"/>
    <property type="match status" value="1"/>
</dbReference>
<dbReference type="SUPFAM" id="SSF55920">
    <property type="entry name" value="Creatinase/aminopeptidase"/>
    <property type="match status" value="1"/>
</dbReference>
<dbReference type="InterPro" id="IPR029149">
    <property type="entry name" value="Creatin/AminoP/Spt16_N"/>
</dbReference>
<gene>
    <name evidence="9" type="primary">Aste57867_20654</name>
    <name evidence="8" type="ORF">As57867_020586</name>
    <name evidence="9" type="ORF">ASTE57867_20654</name>
</gene>
<evidence type="ECO:0000256" key="3">
    <source>
        <dbReference type="ARBA" id="ARBA00022723"/>
    </source>
</evidence>
<dbReference type="InterPro" id="IPR007865">
    <property type="entry name" value="Aminopep_P_N"/>
</dbReference>
<evidence type="ECO:0000313" key="9">
    <source>
        <dbReference type="EMBL" id="VFT97334.1"/>
    </source>
</evidence>
<dbReference type="AlphaFoldDB" id="A0A485LHH6"/>
<dbReference type="Gene3D" id="3.90.230.10">
    <property type="entry name" value="Creatinase/methionine aminopeptidase superfamily"/>
    <property type="match status" value="1"/>
</dbReference>
<protein>
    <submittedName>
        <fullName evidence="9">Aste57867_20654 protein</fullName>
    </submittedName>
</protein>
<keyword evidence="5" id="KW-0464">Manganese</keyword>
<reference evidence="9 10" key="1">
    <citation type="submission" date="2019-03" db="EMBL/GenBank/DDBJ databases">
        <authorList>
            <person name="Gaulin E."/>
            <person name="Dumas B."/>
        </authorList>
    </citation>
    <scope>NUCLEOTIDE SEQUENCE [LARGE SCALE GENOMIC DNA]</scope>
    <source>
        <strain evidence="9">CBS 568.67</strain>
    </source>
</reference>
<reference evidence="8" key="2">
    <citation type="submission" date="2019-06" db="EMBL/GenBank/DDBJ databases">
        <title>Genomics analysis of Aphanomyces spp. identifies a new class of oomycete effector associated with host adaptation.</title>
        <authorList>
            <person name="Gaulin E."/>
        </authorList>
    </citation>
    <scope>NUCLEOTIDE SEQUENCE</scope>
    <source>
        <strain evidence="8">CBS 578.67</strain>
    </source>
</reference>
<evidence type="ECO:0000313" key="10">
    <source>
        <dbReference type="Proteomes" id="UP000332933"/>
    </source>
</evidence>
<feature type="region of interest" description="Disordered" evidence="6">
    <location>
        <begin position="1"/>
        <end position="21"/>
    </location>
</feature>
<dbReference type="InterPro" id="IPR052433">
    <property type="entry name" value="X-Pro_dipept-like"/>
</dbReference>
<dbReference type="Pfam" id="PF05195">
    <property type="entry name" value="AMP_N"/>
    <property type="match status" value="1"/>
</dbReference>
<dbReference type="InterPro" id="IPR036005">
    <property type="entry name" value="Creatinase/aminopeptidase-like"/>
</dbReference>
<dbReference type="EMBL" id="VJMH01006897">
    <property type="protein sequence ID" value="KAF0687670.1"/>
    <property type="molecule type" value="Genomic_DNA"/>
</dbReference>
<dbReference type="GO" id="GO:0006508">
    <property type="term" value="P:proteolysis"/>
    <property type="evidence" value="ECO:0007669"/>
    <property type="project" value="TreeGrafter"/>
</dbReference>
<evidence type="ECO:0000256" key="1">
    <source>
        <dbReference type="ARBA" id="ARBA00001936"/>
    </source>
</evidence>
<dbReference type="GO" id="GO:0030145">
    <property type="term" value="F:manganese ion binding"/>
    <property type="evidence" value="ECO:0007669"/>
    <property type="project" value="InterPro"/>
</dbReference>
<dbReference type="GO" id="GO:0005739">
    <property type="term" value="C:mitochondrion"/>
    <property type="evidence" value="ECO:0007669"/>
    <property type="project" value="TreeGrafter"/>
</dbReference>
<keyword evidence="3" id="KW-0479">Metal-binding</keyword>
<sequence>MMHRVTRAALRHAQSGPAPMSVPRRCMSAFKNPFDLAENELIPGIEAAEFQRRRQRAIEQMAPNSLLILNAAEEKYMSHDIPYDFRQDSNFLYLTGLDEPEAIAVLKKNADNTSTYTLFVRPRDAHSEQWDGPRTDIHTAKSRYLADEAFTLPEFEAKLPTMLAADTKVCLTAPVQNRYPSHFLAATRPLSQTHHFQMADGLMDSLRVIKSPAEVAKMREATSIGSDAFLSLISTSRPGHLELALAGRFEAECRARGAPRNSFPCVVGAGANGAVIHYLAKRGMLREKELVLMDSGCEISGNYVSDITRTWPVDGRFTAPQARLYSLILDVQLQCIERLRVAMEARARLTLDELHHFSVGLIGQGMLDCGIVPAGVALDSPEFHRLFRTYNPTHLSHYLGMDVHDTPRFSRSSPLEPGMIVTVEPGIYLPQQDTNVPAEFRGIGIRIEDDVLITETGIEILTCRVPKTIADLESFVGSRA</sequence>
<keyword evidence="4" id="KW-0378">Hydrolase</keyword>
<dbReference type="GO" id="GO:0070006">
    <property type="term" value="F:metalloaminopeptidase activity"/>
    <property type="evidence" value="ECO:0007669"/>
    <property type="project" value="InterPro"/>
</dbReference>
<evidence type="ECO:0000256" key="2">
    <source>
        <dbReference type="ARBA" id="ARBA00008766"/>
    </source>
</evidence>
<dbReference type="PANTHER" id="PTHR43226:SF4">
    <property type="entry name" value="XAA-PRO AMINOPEPTIDASE 3"/>
    <property type="match status" value="1"/>
</dbReference>
<dbReference type="EMBL" id="CAADRA010006923">
    <property type="protein sequence ID" value="VFT97334.1"/>
    <property type="molecule type" value="Genomic_DNA"/>
</dbReference>
<dbReference type="SMART" id="SM01011">
    <property type="entry name" value="AMP_N"/>
    <property type="match status" value="1"/>
</dbReference>
<dbReference type="OrthoDB" id="4215474at2759"/>
<keyword evidence="10" id="KW-1185">Reference proteome</keyword>
<evidence type="ECO:0000256" key="6">
    <source>
        <dbReference type="SAM" id="MobiDB-lite"/>
    </source>
</evidence>
<evidence type="ECO:0000256" key="5">
    <source>
        <dbReference type="ARBA" id="ARBA00023211"/>
    </source>
</evidence>
<dbReference type="SUPFAM" id="SSF53092">
    <property type="entry name" value="Creatinase/prolidase N-terminal domain"/>
    <property type="match status" value="1"/>
</dbReference>
<dbReference type="Pfam" id="PF00557">
    <property type="entry name" value="Peptidase_M24"/>
    <property type="match status" value="1"/>
</dbReference>